<dbReference type="EMBL" id="JBANRG010000011">
    <property type="protein sequence ID" value="KAK7462450.1"/>
    <property type="molecule type" value="Genomic_DNA"/>
</dbReference>
<accession>A0ABR1JKC5</accession>
<evidence type="ECO:0000313" key="4">
    <source>
        <dbReference type="Proteomes" id="UP001498398"/>
    </source>
</evidence>
<protein>
    <recommendedName>
        <fullName evidence="5">Macrofage activating glycoprotein</fullName>
    </recommendedName>
</protein>
<feature type="region of interest" description="Disordered" evidence="1">
    <location>
        <begin position="250"/>
        <end position="274"/>
    </location>
</feature>
<name>A0ABR1JKC5_9AGAR</name>
<evidence type="ECO:0000256" key="2">
    <source>
        <dbReference type="SAM" id="SignalP"/>
    </source>
</evidence>
<keyword evidence="2" id="KW-0732">Signal</keyword>
<gene>
    <name evidence="3" type="ORF">VKT23_008049</name>
</gene>
<evidence type="ECO:0000256" key="1">
    <source>
        <dbReference type="SAM" id="MobiDB-lite"/>
    </source>
</evidence>
<organism evidence="3 4">
    <name type="scientific">Marasmiellus scandens</name>
    <dbReference type="NCBI Taxonomy" id="2682957"/>
    <lineage>
        <taxon>Eukaryota</taxon>
        <taxon>Fungi</taxon>
        <taxon>Dikarya</taxon>
        <taxon>Basidiomycota</taxon>
        <taxon>Agaricomycotina</taxon>
        <taxon>Agaricomycetes</taxon>
        <taxon>Agaricomycetidae</taxon>
        <taxon>Agaricales</taxon>
        <taxon>Marasmiineae</taxon>
        <taxon>Omphalotaceae</taxon>
        <taxon>Marasmiellus</taxon>
    </lineage>
</organism>
<feature type="compositionally biased region" description="Gly residues" evidence="1">
    <location>
        <begin position="300"/>
        <end position="311"/>
    </location>
</feature>
<reference evidence="3 4" key="1">
    <citation type="submission" date="2024-01" db="EMBL/GenBank/DDBJ databases">
        <title>A draft genome for the cacao thread blight pathogen Marasmiellus scandens.</title>
        <authorList>
            <person name="Baruah I.K."/>
            <person name="Leung J."/>
            <person name="Bukari Y."/>
            <person name="Amoako-Attah I."/>
            <person name="Meinhardt L.W."/>
            <person name="Bailey B.A."/>
            <person name="Cohen S.P."/>
        </authorList>
    </citation>
    <scope>NUCLEOTIDE SEQUENCE [LARGE SCALE GENOMIC DNA]</scope>
    <source>
        <strain evidence="3 4">GH-19</strain>
    </source>
</reference>
<feature type="compositionally biased region" description="Pro residues" evidence="1">
    <location>
        <begin position="263"/>
        <end position="272"/>
    </location>
</feature>
<evidence type="ECO:0008006" key="5">
    <source>
        <dbReference type="Google" id="ProtNLM"/>
    </source>
</evidence>
<evidence type="ECO:0000313" key="3">
    <source>
        <dbReference type="EMBL" id="KAK7462450.1"/>
    </source>
</evidence>
<comment type="caution">
    <text evidence="3">The sequence shown here is derived from an EMBL/GenBank/DDBJ whole genome shotgun (WGS) entry which is preliminary data.</text>
</comment>
<feature type="compositionally biased region" description="Low complexity" evidence="1">
    <location>
        <begin position="312"/>
        <end position="321"/>
    </location>
</feature>
<feature type="compositionally biased region" description="Low complexity" evidence="1">
    <location>
        <begin position="290"/>
        <end position="299"/>
    </location>
</feature>
<dbReference type="Proteomes" id="UP001498398">
    <property type="component" value="Unassembled WGS sequence"/>
</dbReference>
<keyword evidence="4" id="KW-1185">Reference proteome</keyword>
<feature type="chain" id="PRO_5045870007" description="Macrofage activating glycoprotein" evidence="2">
    <location>
        <begin position="18"/>
        <end position="348"/>
    </location>
</feature>
<sequence length="348" mass="35946">MVSGLLVALAASSYALAQSFVSDPLVDKTVPFTAIPEQVDTHTADRGPQAGYNICNSTTEGQSSMCQTGFVNHLDDFCLFAPPDLSTIGDTEGIEVAWCTKPGKGTRVIPAGTFSGVQFIKTPGYIQIAGLLDQTKINIQDGDFGGELDSGGQDGRGNPIGGLVYSNNLPGSTGNDSFIQSRHWTFFLGGGQFCLKVCDSTNPDAPHLCEHVYDRVGCLYNAPNNAQNGTFEACEGDNMMPVGTYVSNGQTLTWQQPPEGVEPVPPYTPTPAPSSNCVPFQSNDIFPAVSSTQSGSGSQASGGGSGGGSSGTGTQSADSSGNTGAASTLSISFLATISGVLLSTFMFA</sequence>
<feature type="region of interest" description="Disordered" evidence="1">
    <location>
        <begin position="288"/>
        <end position="323"/>
    </location>
</feature>
<feature type="signal peptide" evidence="2">
    <location>
        <begin position="1"/>
        <end position="17"/>
    </location>
</feature>
<proteinExistence type="predicted"/>